<dbReference type="InterPro" id="IPR044140">
    <property type="entry name" value="ProRS_anticodon_short"/>
</dbReference>
<evidence type="ECO:0000256" key="9">
    <source>
        <dbReference type="ARBA" id="ARBA00047671"/>
    </source>
</evidence>
<dbReference type="NCBIfam" id="NF006625">
    <property type="entry name" value="PRK09194.1"/>
    <property type="match status" value="1"/>
</dbReference>
<evidence type="ECO:0000256" key="4">
    <source>
        <dbReference type="ARBA" id="ARBA00022598"/>
    </source>
</evidence>
<dbReference type="InterPro" id="IPR050062">
    <property type="entry name" value="Pro-tRNA_synthetase"/>
</dbReference>
<comment type="domain">
    <text evidence="12">Consists of three domains: the N-terminal catalytic domain, the editing domain and the C-terminal anticodon-binding domain.</text>
</comment>
<dbReference type="InterPro" id="IPR004500">
    <property type="entry name" value="Pro-tRNA-synth_IIa_bac-type"/>
</dbReference>
<dbReference type="PROSITE" id="PS50862">
    <property type="entry name" value="AA_TRNA_LIGASE_II"/>
    <property type="match status" value="1"/>
</dbReference>
<dbReference type="RefSeq" id="WP_015105949.1">
    <property type="nucleotide sequence ID" value="NZ_AP026684.1"/>
</dbReference>
<dbReference type="PANTHER" id="PTHR42753:SF2">
    <property type="entry name" value="PROLINE--TRNA LIGASE"/>
    <property type="match status" value="1"/>
</dbReference>
<dbReference type="GO" id="GO:0005524">
    <property type="term" value="F:ATP binding"/>
    <property type="evidence" value="ECO:0007669"/>
    <property type="project" value="UniProtKB-UniRule"/>
</dbReference>
<dbReference type="Pfam" id="PF00587">
    <property type="entry name" value="tRNA-synt_2b"/>
    <property type="match status" value="1"/>
</dbReference>
<dbReference type="HAMAP" id="MF_01569">
    <property type="entry name" value="Pro_tRNA_synth_type1"/>
    <property type="match status" value="1"/>
</dbReference>
<dbReference type="InterPro" id="IPR036754">
    <property type="entry name" value="YbaK/aa-tRNA-synt-asso_dom_sf"/>
</dbReference>
<dbReference type="CDD" id="cd00861">
    <property type="entry name" value="ProRS_anticodon_short"/>
    <property type="match status" value="1"/>
</dbReference>
<dbReference type="InterPro" id="IPR023717">
    <property type="entry name" value="Pro-tRNA-Synthase_IIa_type1"/>
</dbReference>
<dbReference type="EMBL" id="CDMK01000001">
    <property type="protein sequence ID" value="CRI33896.1"/>
    <property type="molecule type" value="Genomic_DNA"/>
</dbReference>
<evidence type="ECO:0000256" key="3">
    <source>
        <dbReference type="ARBA" id="ARBA00022490"/>
    </source>
</evidence>
<keyword evidence="14" id="KW-1185">Reference proteome</keyword>
<dbReference type="GO" id="GO:0006433">
    <property type="term" value="P:prolyl-tRNA aminoacylation"/>
    <property type="evidence" value="ECO:0007669"/>
    <property type="project" value="UniProtKB-UniRule"/>
</dbReference>
<dbReference type="GO" id="GO:0002161">
    <property type="term" value="F:aminoacyl-tRNA deacylase activity"/>
    <property type="evidence" value="ECO:0007669"/>
    <property type="project" value="InterPro"/>
</dbReference>
<dbReference type="FunFam" id="3.30.930.10:FF:000066">
    <property type="entry name" value="Proline--tRNA ligase"/>
    <property type="match status" value="1"/>
</dbReference>
<accession>A0A0K2XGX5</accession>
<keyword evidence="7 12" id="KW-0648">Protein biosynthesis</keyword>
<name>A0A0K2XGX5_HELHE</name>
<dbReference type="SUPFAM" id="SSF55826">
    <property type="entry name" value="YbaK/ProRS associated domain"/>
    <property type="match status" value="1"/>
</dbReference>
<dbReference type="InterPro" id="IPR006195">
    <property type="entry name" value="aa-tRNA-synth_II"/>
</dbReference>
<dbReference type="CDD" id="cd00779">
    <property type="entry name" value="ProRS_core_prok"/>
    <property type="match status" value="1"/>
</dbReference>
<evidence type="ECO:0000256" key="1">
    <source>
        <dbReference type="ARBA" id="ARBA00004496"/>
    </source>
</evidence>
<dbReference type="GO" id="GO:0005829">
    <property type="term" value="C:cytosol"/>
    <property type="evidence" value="ECO:0007669"/>
    <property type="project" value="TreeGrafter"/>
</dbReference>
<keyword evidence="6 12" id="KW-0067">ATP-binding</keyword>
<dbReference type="AlphaFoldDB" id="A0A0K2XGX5"/>
<keyword evidence="8 12" id="KW-0030">Aminoacyl-tRNA synthetase</keyword>
<evidence type="ECO:0000313" key="13">
    <source>
        <dbReference type="EMBL" id="CRI33896.1"/>
    </source>
</evidence>
<dbReference type="InterPro" id="IPR033730">
    <property type="entry name" value="ProRS_core_prok"/>
</dbReference>
<evidence type="ECO:0000256" key="2">
    <source>
        <dbReference type="ARBA" id="ARBA00011738"/>
    </source>
</evidence>
<reference evidence="14" key="1">
    <citation type="submission" date="2014-12" db="EMBL/GenBank/DDBJ databases">
        <authorList>
            <person name="Smet A."/>
        </authorList>
    </citation>
    <scope>NUCLEOTIDE SEQUENCE [LARGE SCALE GENOMIC DNA]</scope>
</reference>
<dbReference type="FunFam" id="3.30.930.10:FF:000065">
    <property type="entry name" value="Proline--tRNA ligase"/>
    <property type="match status" value="1"/>
</dbReference>
<evidence type="ECO:0000256" key="6">
    <source>
        <dbReference type="ARBA" id="ARBA00022840"/>
    </source>
</evidence>
<keyword evidence="4 12" id="KW-0436">Ligase</keyword>
<comment type="catalytic activity">
    <reaction evidence="9 12">
        <text>tRNA(Pro) + L-proline + ATP = L-prolyl-tRNA(Pro) + AMP + diphosphate</text>
        <dbReference type="Rhea" id="RHEA:14305"/>
        <dbReference type="Rhea" id="RHEA-COMP:9700"/>
        <dbReference type="Rhea" id="RHEA-COMP:9702"/>
        <dbReference type="ChEBI" id="CHEBI:30616"/>
        <dbReference type="ChEBI" id="CHEBI:33019"/>
        <dbReference type="ChEBI" id="CHEBI:60039"/>
        <dbReference type="ChEBI" id="CHEBI:78442"/>
        <dbReference type="ChEBI" id="CHEBI:78532"/>
        <dbReference type="ChEBI" id="CHEBI:456215"/>
        <dbReference type="EC" id="6.1.1.15"/>
    </reaction>
</comment>
<dbReference type="Proteomes" id="UP000046090">
    <property type="component" value="Unassembled WGS sequence"/>
</dbReference>
<evidence type="ECO:0000256" key="5">
    <source>
        <dbReference type="ARBA" id="ARBA00022741"/>
    </source>
</evidence>
<dbReference type="PANTHER" id="PTHR42753">
    <property type="entry name" value="MITOCHONDRIAL RIBOSOME PROTEIN L39/PROLYL-TRNA LIGASE FAMILY MEMBER"/>
    <property type="match status" value="1"/>
</dbReference>
<dbReference type="Pfam" id="PF04073">
    <property type="entry name" value="tRNA_edit"/>
    <property type="match status" value="1"/>
</dbReference>
<dbReference type="EC" id="6.1.1.15" evidence="12"/>
<sequence>MRYSKLFVPTLKEPPRDAVLKSHQFLVQAGYIQQIGSGVYSFLPLGQRVLQKIIKIIDEVMQAHGAQSCLFNLVTPAVLWQESGRFSKYGKELLAFKDRKDNDFVLGPTHEEVAVAIAKAHIKSYKQLPLHLYQIHTKFRDEIRPRFGLMRAREFIMKDGYSFHANSADLDREFTNMQEAYSEIFRRLGLRVRSVEADSGAIGGNKSKEFVLLAPCGEDTLVACVNCTYVANVEVAKRAKRKEPDNVPKATFAKFPTPNTPNIEALSAYLKVEPFFILKAVVKKVSLENNESQLAVFFVRGDDSLEETKAINACKSQVPALSLEDIEEGELQKYGLFAGYIGPYGLKHLVPNALVFFDTDLYEADSLVCGANEEGMHFVGVDLSTFSGLDYKDIATAKSGQACALCGGVLEHHKSIEVGHIFKLGDKYSKSLGAQFLDQEGRAGCFEMGCYGIGVSRLLAAILEQNADEKGCVWSEAVAPFKVVLIVANTKDSTLNTLGEELYTALLDAHVEVLLDDRAERFGAKMADFELIGCTYALIVGNKAKEGVFELVKRQGLSKLEMTKQDVLDFFKGV</sequence>
<dbReference type="InterPro" id="IPR045864">
    <property type="entry name" value="aa-tRNA-synth_II/BPL/LPL"/>
</dbReference>
<comment type="similarity">
    <text evidence="11 12">Belongs to the class-II aminoacyl-tRNA synthetase family. ProS type 1 subfamily.</text>
</comment>
<dbReference type="GO" id="GO:0004827">
    <property type="term" value="F:proline-tRNA ligase activity"/>
    <property type="evidence" value="ECO:0007669"/>
    <property type="project" value="UniProtKB-UniRule"/>
</dbReference>
<dbReference type="GeneID" id="76196546"/>
<organism evidence="13 14">
    <name type="scientific">Helicobacter heilmannii</name>
    <dbReference type="NCBI Taxonomy" id="35817"/>
    <lineage>
        <taxon>Bacteria</taxon>
        <taxon>Pseudomonadati</taxon>
        <taxon>Campylobacterota</taxon>
        <taxon>Epsilonproteobacteria</taxon>
        <taxon>Campylobacterales</taxon>
        <taxon>Helicobacteraceae</taxon>
        <taxon>Helicobacter</taxon>
    </lineage>
</organism>
<evidence type="ECO:0000256" key="8">
    <source>
        <dbReference type="ARBA" id="ARBA00023146"/>
    </source>
</evidence>
<keyword evidence="5 12" id="KW-0547">Nucleotide-binding</keyword>
<dbReference type="SUPFAM" id="SSF52954">
    <property type="entry name" value="Class II aaRS ABD-related"/>
    <property type="match status" value="1"/>
</dbReference>
<dbReference type="Pfam" id="PF03129">
    <property type="entry name" value="HGTP_anticodon"/>
    <property type="match status" value="1"/>
</dbReference>
<evidence type="ECO:0000313" key="14">
    <source>
        <dbReference type="Proteomes" id="UP000046090"/>
    </source>
</evidence>
<gene>
    <name evidence="12" type="primary">proS</name>
    <name evidence="13" type="ORF">HHE01_15820</name>
</gene>
<evidence type="ECO:0000256" key="11">
    <source>
        <dbReference type="ARBA" id="ARBA00060755"/>
    </source>
</evidence>
<comment type="subcellular location">
    <subcellularLocation>
        <location evidence="1 12">Cytoplasm</location>
    </subcellularLocation>
</comment>
<protein>
    <recommendedName>
        <fullName evidence="12">Proline--tRNA ligase</fullName>
        <ecNumber evidence="12">6.1.1.15</ecNumber>
    </recommendedName>
    <alternativeName>
        <fullName evidence="12">Prolyl-tRNA synthetase</fullName>
        <shortName evidence="12">ProRS</shortName>
    </alternativeName>
</protein>
<dbReference type="Gene3D" id="3.40.50.800">
    <property type="entry name" value="Anticodon-binding domain"/>
    <property type="match status" value="1"/>
</dbReference>
<dbReference type="SUPFAM" id="SSF55681">
    <property type="entry name" value="Class II aaRS and biotin synthetases"/>
    <property type="match status" value="1"/>
</dbReference>
<proteinExistence type="inferred from homology"/>
<dbReference type="InterPro" id="IPR002316">
    <property type="entry name" value="Pro-tRNA-ligase_IIa"/>
</dbReference>
<keyword evidence="3 12" id="KW-0963">Cytoplasm</keyword>
<dbReference type="InterPro" id="IPR007214">
    <property type="entry name" value="YbaK/aa-tRNA-synth-assoc-dom"/>
</dbReference>
<comment type="subunit">
    <text evidence="2 12">Homodimer.</text>
</comment>
<evidence type="ECO:0000256" key="10">
    <source>
        <dbReference type="ARBA" id="ARBA00053664"/>
    </source>
</evidence>
<dbReference type="PRINTS" id="PR01046">
    <property type="entry name" value="TRNASYNTHPRO"/>
</dbReference>
<dbReference type="NCBIfam" id="TIGR00409">
    <property type="entry name" value="proS_fam_II"/>
    <property type="match status" value="1"/>
</dbReference>
<dbReference type="CDD" id="cd04334">
    <property type="entry name" value="ProRS-INS"/>
    <property type="match status" value="1"/>
</dbReference>
<dbReference type="InterPro" id="IPR004154">
    <property type="entry name" value="Anticodon-bd"/>
</dbReference>
<dbReference type="InterPro" id="IPR002314">
    <property type="entry name" value="aa-tRNA-synt_IIb"/>
</dbReference>
<dbReference type="Gene3D" id="3.30.930.10">
    <property type="entry name" value="Bira Bifunctional Protein, Domain 2"/>
    <property type="match status" value="2"/>
</dbReference>
<evidence type="ECO:0000256" key="7">
    <source>
        <dbReference type="ARBA" id="ARBA00022917"/>
    </source>
</evidence>
<comment type="function">
    <text evidence="10 12">Catalyzes the attachment of proline to tRNA(Pro) in a two-step reaction: proline is first activated by ATP to form Pro-AMP and then transferred to the acceptor end of tRNA(Pro). As ProRS can inadvertently accommodate and process non-cognate amino acids such as alanine and cysteine, to avoid such errors it has two additional distinct editing activities against alanine. One activity is designated as 'pretransfer' editing and involves the tRNA(Pro)-independent hydrolysis of activated Ala-AMP. The other activity is designated 'posttransfer' editing and involves deacylation of mischarged Ala-tRNA(Pro). The misacylated Cys-tRNA(Pro) is not edited by ProRS.</text>
</comment>
<dbReference type="InterPro" id="IPR036621">
    <property type="entry name" value="Anticodon-bd_dom_sf"/>
</dbReference>
<evidence type="ECO:0000256" key="12">
    <source>
        <dbReference type="HAMAP-Rule" id="MF_01569"/>
    </source>
</evidence>